<accession>A0A368ZDE4</accession>
<evidence type="ECO:0000256" key="1">
    <source>
        <dbReference type="ARBA" id="ARBA00023098"/>
    </source>
</evidence>
<dbReference type="AlphaFoldDB" id="A0A368ZDE4"/>
<dbReference type="InterPro" id="IPR002641">
    <property type="entry name" value="PNPLA_dom"/>
</dbReference>
<feature type="short sequence motif" description="GXGXXG" evidence="2">
    <location>
        <begin position="8"/>
        <end position="13"/>
    </location>
</feature>
<proteinExistence type="predicted"/>
<feature type="domain" description="PNPLA" evidence="3">
    <location>
        <begin position="4"/>
        <end position="195"/>
    </location>
</feature>
<dbReference type="Gene3D" id="3.40.1090.10">
    <property type="entry name" value="Cytosolic phospholipase A2 catalytic domain"/>
    <property type="match status" value="1"/>
</dbReference>
<reference evidence="4 5" key="1">
    <citation type="submission" date="2018-07" db="EMBL/GenBank/DDBJ databases">
        <title>Genomic Encyclopedia of Type Strains, Phase III (KMG-III): the genomes of soil and plant-associated and newly described type strains.</title>
        <authorList>
            <person name="Whitman W."/>
        </authorList>
    </citation>
    <scope>NUCLEOTIDE SEQUENCE [LARGE SCALE GENOMIC DNA]</scope>
    <source>
        <strain evidence="4 5">CECT 7958</strain>
    </source>
</reference>
<evidence type="ECO:0000313" key="5">
    <source>
        <dbReference type="Proteomes" id="UP000253436"/>
    </source>
</evidence>
<dbReference type="RefSeq" id="WP_114309744.1">
    <property type="nucleotide sequence ID" value="NZ_QPJO01000003.1"/>
</dbReference>
<feature type="short sequence motif" description="DGA/G" evidence="2">
    <location>
        <begin position="182"/>
        <end position="184"/>
    </location>
</feature>
<feature type="active site" description="Proton acceptor" evidence="2">
    <location>
        <position position="182"/>
    </location>
</feature>
<dbReference type="EMBL" id="QPJO01000003">
    <property type="protein sequence ID" value="RCW91218.1"/>
    <property type="molecule type" value="Genomic_DNA"/>
</dbReference>
<dbReference type="GO" id="GO:0016042">
    <property type="term" value="P:lipid catabolic process"/>
    <property type="evidence" value="ECO:0007669"/>
    <property type="project" value="UniProtKB-UniRule"/>
</dbReference>
<comment type="caution">
    <text evidence="4">The sequence shown here is derived from an EMBL/GenBank/DDBJ whole genome shotgun (WGS) entry which is preliminary data.</text>
</comment>
<dbReference type="InterPro" id="IPR016035">
    <property type="entry name" value="Acyl_Trfase/lysoPLipase"/>
</dbReference>
<feature type="short sequence motif" description="GXSXG" evidence="2">
    <location>
        <begin position="36"/>
        <end position="40"/>
    </location>
</feature>
<gene>
    <name evidence="4" type="ORF">DFQ08_10342</name>
</gene>
<evidence type="ECO:0000313" key="4">
    <source>
        <dbReference type="EMBL" id="RCW91218.1"/>
    </source>
</evidence>
<keyword evidence="2" id="KW-0442">Lipid degradation</keyword>
<evidence type="ECO:0000256" key="2">
    <source>
        <dbReference type="PROSITE-ProRule" id="PRU01161"/>
    </source>
</evidence>
<dbReference type="PROSITE" id="PS51635">
    <property type="entry name" value="PNPLA"/>
    <property type="match status" value="1"/>
</dbReference>
<sequence>MRALVISGGGSKGAFAGGVAQYLMERENREYDMFLGTSTGSLLVPHLAVNKIGKLYDIFTNVQQQDIFSVSPFIHHKKGDREYVSIDYINSLWQFIRRRRTFGESKALKRSIQKNVTYEEYVQIRKEKHDVVVTVANLSMNRVEYKSIQECTYEEFCNWVWISCNYVPFMSLAKVDGYEYADGGLGSVIPIREAILRGATEIDAIVLEAETLGKQKVLGKNPFSLMIGLFGHLLNQVERNDIIIGKLAARNKNVKLNLYYTPTSLTENSLIFSKRLMEKWWKEGYGYAEKRHSK</sequence>
<organism evidence="4 5">
    <name type="scientific">Winogradskyella arenosi</name>
    <dbReference type="NCBI Taxonomy" id="533325"/>
    <lineage>
        <taxon>Bacteria</taxon>
        <taxon>Pseudomonadati</taxon>
        <taxon>Bacteroidota</taxon>
        <taxon>Flavobacteriia</taxon>
        <taxon>Flavobacteriales</taxon>
        <taxon>Flavobacteriaceae</taxon>
        <taxon>Winogradskyella</taxon>
    </lineage>
</organism>
<dbReference type="Proteomes" id="UP000253436">
    <property type="component" value="Unassembled WGS sequence"/>
</dbReference>
<dbReference type="Pfam" id="PF01734">
    <property type="entry name" value="Patatin"/>
    <property type="match status" value="1"/>
</dbReference>
<dbReference type="GO" id="GO:0016787">
    <property type="term" value="F:hydrolase activity"/>
    <property type="evidence" value="ECO:0007669"/>
    <property type="project" value="UniProtKB-UniRule"/>
</dbReference>
<keyword evidence="5" id="KW-1185">Reference proteome</keyword>
<dbReference type="OrthoDB" id="1489257at2"/>
<protein>
    <submittedName>
        <fullName evidence="4">Patatin-like phospholipase</fullName>
    </submittedName>
</protein>
<feature type="active site" description="Nucleophile" evidence="2">
    <location>
        <position position="38"/>
    </location>
</feature>
<keyword evidence="1 2" id="KW-0443">Lipid metabolism</keyword>
<keyword evidence="2" id="KW-0378">Hydrolase</keyword>
<evidence type="ECO:0000259" key="3">
    <source>
        <dbReference type="PROSITE" id="PS51635"/>
    </source>
</evidence>
<dbReference type="SUPFAM" id="SSF52151">
    <property type="entry name" value="FabD/lysophospholipase-like"/>
    <property type="match status" value="1"/>
</dbReference>
<name>A0A368ZDE4_9FLAO</name>